<name>A0ABU1YRA6_ROSSA</name>
<dbReference type="InterPro" id="IPR002347">
    <property type="entry name" value="SDR_fam"/>
</dbReference>
<dbReference type="EC" id="1.-.-.-" evidence="1"/>
<accession>A0ABU1YRA6</accession>
<evidence type="ECO:0000313" key="2">
    <source>
        <dbReference type="Proteomes" id="UP001180453"/>
    </source>
</evidence>
<dbReference type="EMBL" id="JAVDXU010000002">
    <property type="protein sequence ID" value="MDR7270491.1"/>
    <property type="molecule type" value="Genomic_DNA"/>
</dbReference>
<dbReference type="InterPro" id="IPR036291">
    <property type="entry name" value="NAD(P)-bd_dom_sf"/>
</dbReference>
<organism evidence="1 2">
    <name type="scientific">Roseateles saccharophilus</name>
    <name type="common">Pseudomonas saccharophila</name>
    <dbReference type="NCBI Taxonomy" id="304"/>
    <lineage>
        <taxon>Bacteria</taxon>
        <taxon>Pseudomonadati</taxon>
        <taxon>Pseudomonadota</taxon>
        <taxon>Betaproteobacteria</taxon>
        <taxon>Burkholderiales</taxon>
        <taxon>Sphaerotilaceae</taxon>
        <taxon>Roseateles</taxon>
    </lineage>
</organism>
<dbReference type="GO" id="GO:0016491">
    <property type="term" value="F:oxidoreductase activity"/>
    <property type="evidence" value="ECO:0007669"/>
    <property type="project" value="UniProtKB-KW"/>
</dbReference>
<evidence type="ECO:0000313" key="1">
    <source>
        <dbReference type="EMBL" id="MDR7270491.1"/>
    </source>
</evidence>
<comment type="caution">
    <text evidence="1">The sequence shown here is derived from an EMBL/GenBank/DDBJ whole genome shotgun (WGS) entry which is preliminary data.</text>
</comment>
<dbReference type="Proteomes" id="UP001180453">
    <property type="component" value="Unassembled WGS sequence"/>
</dbReference>
<gene>
    <name evidence="1" type="ORF">J2X20_003149</name>
</gene>
<proteinExistence type="predicted"/>
<dbReference type="SUPFAM" id="SSF51735">
    <property type="entry name" value="NAD(P)-binding Rossmann-fold domains"/>
    <property type="match status" value="1"/>
</dbReference>
<protein>
    <submittedName>
        <fullName evidence="1">Oxidoreductase</fullName>
        <ecNumber evidence="1">1.-.-.-</ecNumber>
    </submittedName>
</protein>
<keyword evidence="2" id="KW-1185">Reference proteome</keyword>
<keyword evidence="1" id="KW-0560">Oxidoreductase</keyword>
<dbReference type="RefSeq" id="WP_310266435.1">
    <property type="nucleotide sequence ID" value="NZ_JAVDXU010000002.1"/>
</dbReference>
<dbReference type="Gene3D" id="3.40.50.720">
    <property type="entry name" value="NAD(P)-binding Rossmann-like Domain"/>
    <property type="match status" value="1"/>
</dbReference>
<dbReference type="Pfam" id="PF00106">
    <property type="entry name" value="adh_short"/>
    <property type="match status" value="1"/>
</dbReference>
<sequence>MRMQGNTILVAGGDVGIGRGLAELLHRLGNEVIILAERPGAAGAGLRVLDLDLSNPWNVAGFSEQVAAGCPGLNMLVNIAIAFPVKHLPGLNALLDADDSGEKLEARRLGVQQLTGALLPHFRKRAHSSVMNVSVGPVFAPPGAAASSARLAMADGAPACVMSVRKRWVSASIEVIDVAVPSRAERVSRAHATPQEVARPQFIASVAQLLAEGLQEGAAVERLRTLWPAPQAAARQTRDDEPLPQAH</sequence>
<reference evidence="1 2" key="1">
    <citation type="submission" date="2023-07" db="EMBL/GenBank/DDBJ databases">
        <title>Sorghum-associated microbial communities from plants grown in Nebraska, USA.</title>
        <authorList>
            <person name="Schachtman D."/>
        </authorList>
    </citation>
    <scope>NUCLEOTIDE SEQUENCE [LARGE SCALE GENOMIC DNA]</scope>
    <source>
        <strain evidence="1 2">BE314</strain>
    </source>
</reference>